<dbReference type="InterPro" id="IPR027309">
    <property type="entry name" value="P2X_extracellular_dom_sf"/>
</dbReference>
<dbReference type="PIRSF" id="PIRSF005713">
    <property type="entry name" value="P2X_purinoceptor"/>
    <property type="match status" value="1"/>
</dbReference>
<dbReference type="PANTHER" id="PTHR10125">
    <property type="entry name" value="P2X PURINOCEPTOR"/>
    <property type="match status" value="1"/>
</dbReference>
<evidence type="ECO:0000256" key="12">
    <source>
        <dbReference type="PIRSR" id="PIRSR005713-3"/>
    </source>
</evidence>
<keyword evidence="9" id="KW-0407">Ion channel</keyword>
<dbReference type="NCBIfam" id="TIGR00863">
    <property type="entry name" value="P2X"/>
    <property type="match status" value="1"/>
</dbReference>
<feature type="disulfide bond" evidence="11">
    <location>
        <begin position="135"/>
        <end position="166"/>
    </location>
</feature>
<feature type="binding site" evidence="10">
    <location>
        <begin position="69"/>
        <end position="71"/>
    </location>
    <ligand>
        <name>ATP</name>
        <dbReference type="ChEBI" id="CHEBI:30616"/>
        <note>ligand shared between two neighboring subunits of the homotrimer</note>
    </ligand>
</feature>
<keyword evidence="4 14" id="KW-0812">Transmembrane</keyword>
<keyword evidence="3" id="KW-0813">Transport</keyword>
<dbReference type="PANTHER" id="PTHR10125:SF31">
    <property type="entry name" value="P2X RECEPTOR E"/>
    <property type="match status" value="1"/>
</dbReference>
<evidence type="ECO:0000256" key="8">
    <source>
        <dbReference type="ARBA" id="ARBA00023286"/>
    </source>
</evidence>
<evidence type="ECO:0000256" key="6">
    <source>
        <dbReference type="ARBA" id="ARBA00023065"/>
    </source>
</evidence>
<dbReference type="AlphaFoldDB" id="A0A0B7AXS4"/>
<evidence type="ECO:0000256" key="3">
    <source>
        <dbReference type="ARBA" id="ARBA00022448"/>
    </source>
</evidence>
<dbReference type="Gene3D" id="2.60.490.10">
    <property type="entry name" value="atp-gated p2x4 ion channel domain"/>
    <property type="match status" value="1"/>
</dbReference>
<dbReference type="GO" id="GO:0033198">
    <property type="term" value="P:response to ATP"/>
    <property type="evidence" value="ECO:0007669"/>
    <property type="project" value="InterPro"/>
</dbReference>
<dbReference type="GO" id="GO:0005886">
    <property type="term" value="C:plasma membrane"/>
    <property type="evidence" value="ECO:0007669"/>
    <property type="project" value="InterPro"/>
</dbReference>
<dbReference type="InterPro" id="IPR001429">
    <property type="entry name" value="P2X_purnocptor"/>
</dbReference>
<dbReference type="Gene3D" id="1.10.287.940">
    <property type="entry name" value="atp-gated p2x4 ion channel"/>
    <property type="match status" value="1"/>
</dbReference>
<dbReference type="InterPro" id="IPR059116">
    <property type="entry name" value="P2X_receptor"/>
</dbReference>
<evidence type="ECO:0000256" key="7">
    <source>
        <dbReference type="ARBA" id="ARBA00023136"/>
    </source>
</evidence>
<dbReference type="InterPro" id="IPR003044">
    <property type="entry name" value="P2X1_purnocptor"/>
</dbReference>
<evidence type="ECO:0000256" key="14">
    <source>
        <dbReference type="SAM" id="Phobius"/>
    </source>
</evidence>
<feature type="disulfide bond" evidence="11">
    <location>
        <begin position="224"/>
        <end position="236"/>
    </location>
</feature>
<dbReference type="Pfam" id="PF00864">
    <property type="entry name" value="P2X_receptor"/>
    <property type="match status" value="1"/>
</dbReference>
<evidence type="ECO:0000256" key="1">
    <source>
        <dbReference type="ARBA" id="ARBA00004308"/>
    </source>
</evidence>
<accession>A0A0B7AXS4</accession>
<dbReference type="GO" id="GO:0098794">
    <property type="term" value="C:postsynapse"/>
    <property type="evidence" value="ECO:0007669"/>
    <property type="project" value="GOC"/>
</dbReference>
<dbReference type="GO" id="GO:0012505">
    <property type="term" value="C:endomembrane system"/>
    <property type="evidence" value="ECO:0007669"/>
    <property type="project" value="UniProtKB-SubCell"/>
</dbReference>
<evidence type="ECO:0000256" key="2">
    <source>
        <dbReference type="ARBA" id="ARBA00009848"/>
    </source>
</evidence>
<evidence type="ECO:0000313" key="15">
    <source>
        <dbReference type="EMBL" id="CEK85598.1"/>
    </source>
</evidence>
<evidence type="ECO:0000256" key="10">
    <source>
        <dbReference type="PIRSR" id="PIRSR005713-1"/>
    </source>
</evidence>
<keyword evidence="10" id="KW-0067">ATP-binding</keyword>
<keyword evidence="11" id="KW-1015">Disulfide bond</keyword>
<feature type="disulfide bond" evidence="11">
    <location>
        <begin position="129"/>
        <end position="154"/>
    </location>
</feature>
<name>A0A0B7AXS4_9EUPU</name>
<sequence length="429" mass="48739">MPFLSLIQSAYKDFFEYSTPMIVQIQNTTVGIINRSIQLVILFYIIGYAIIYEKGYQEYDTAKSAVATKVKGIIYYKHEKYGEFVRDVADYVIPPQETNALFIVTAVVPTYKQTHGACAENPSNSIALCDNDTYCEDMIDVIDAQSNGPFTGKCVPARLPGRHDVCEVFAWCPVEEDDPENFLVFPDSANFTLFIKNNIEFPVFGLLRRNIRDWYKTDAELASCRWDGNDPINKYCPIFLLGDIANSIGEKYSSLLKKGGIMQIAIDWNCDLDFGEDYCLPEYSFKRLDKGNYSLSVGFNFRYADHYFMNNESGVPVQYRNLFKVYGIHFLIEVRGKAGRFCFVPLMMNIGSGMALLAIASVVCDILVLNVLKARHFYKEKKFLTIKALGIENLNNTVHEATEEDTLQSDNETANRSDGKKEDEIEILS</sequence>
<feature type="compositionally biased region" description="Basic and acidic residues" evidence="13">
    <location>
        <begin position="413"/>
        <end position="423"/>
    </location>
</feature>
<dbReference type="GO" id="GO:0001614">
    <property type="term" value="F:purinergic nucleotide receptor activity"/>
    <property type="evidence" value="ECO:0007669"/>
    <property type="project" value="InterPro"/>
</dbReference>
<dbReference type="GlyCosmos" id="A0A0B7AXS4">
    <property type="glycosylation" value="1 site, No reported glycans"/>
</dbReference>
<evidence type="ECO:0000256" key="5">
    <source>
        <dbReference type="ARBA" id="ARBA00022989"/>
    </source>
</evidence>
<protein>
    <submittedName>
        <fullName evidence="15">Uncharacterized protein</fullName>
    </submittedName>
</protein>
<comment type="similarity">
    <text evidence="2">Belongs to the P2X receptor family.</text>
</comment>
<dbReference type="PRINTS" id="PR01307">
    <property type="entry name" value="P2XRECEPTOR"/>
</dbReference>
<dbReference type="EMBL" id="HACG01038733">
    <property type="protein sequence ID" value="CEK85598.1"/>
    <property type="molecule type" value="Transcribed_RNA"/>
</dbReference>
<evidence type="ECO:0000256" key="13">
    <source>
        <dbReference type="SAM" id="MobiDB-lite"/>
    </source>
</evidence>
<feature type="disulfide bond" evidence="11">
    <location>
        <begin position="118"/>
        <end position="172"/>
    </location>
</feature>
<feature type="region of interest" description="Disordered" evidence="13">
    <location>
        <begin position="402"/>
        <end position="429"/>
    </location>
</feature>
<keyword evidence="8" id="KW-1071">Ligand-gated ion channel</keyword>
<dbReference type="PRINTS" id="PR01308">
    <property type="entry name" value="P2X1RECEPTOR"/>
</dbReference>
<feature type="binding site" evidence="10">
    <location>
        <position position="324"/>
    </location>
    <ligand>
        <name>ATP</name>
        <dbReference type="ChEBI" id="CHEBI:30616"/>
        <note>ligand shared between two neighboring subunits of the homotrimer</note>
    </ligand>
</feature>
<evidence type="ECO:0000256" key="9">
    <source>
        <dbReference type="ARBA" id="ARBA00023303"/>
    </source>
</evidence>
<proteinExistence type="inferred from homology"/>
<keyword evidence="10" id="KW-0547">Nucleotide-binding</keyword>
<gene>
    <name evidence="15" type="primary">ORF149065</name>
</gene>
<evidence type="ECO:0000256" key="4">
    <source>
        <dbReference type="ARBA" id="ARBA00022692"/>
    </source>
</evidence>
<feature type="binding site" evidence="10">
    <location>
        <position position="192"/>
    </location>
    <ligand>
        <name>ATP</name>
        <dbReference type="ChEBI" id="CHEBI:30616"/>
        <note>ligand shared between two neighboring subunits of the homotrimer</note>
    </ligand>
</feature>
<reference evidence="15" key="1">
    <citation type="submission" date="2014-12" db="EMBL/GenBank/DDBJ databases">
        <title>Insight into the proteome of Arion vulgaris.</title>
        <authorList>
            <person name="Aradska J."/>
            <person name="Bulat T."/>
            <person name="Smidak R."/>
            <person name="Sarate P."/>
            <person name="Gangsoo J."/>
            <person name="Sialana F."/>
            <person name="Bilban M."/>
            <person name="Lubec G."/>
        </authorList>
    </citation>
    <scope>NUCLEOTIDE SEQUENCE</scope>
    <source>
        <tissue evidence="15">Skin</tissue>
    </source>
</reference>
<dbReference type="GO" id="GO:0005524">
    <property type="term" value="F:ATP binding"/>
    <property type="evidence" value="ECO:0007669"/>
    <property type="project" value="UniProtKB-KW"/>
</dbReference>
<keyword evidence="6" id="KW-0406">Ion transport</keyword>
<dbReference type="GO" id="GO:0070588">
    <property type="term" value="P:calcium ion transmembrane transport"/>
    <property type="evidence" value="ECO:0007669"/>
    <property type="project" value="TreeGrafter"/>
</dbReference>
<organism evidence="15">
    <name type="scientific">Arion vulgaris</name>
    <dbReference type="NCBI Taxonomy" id="1028688"/>
    <lineage>
        <taxon>Eukaryota</taxon>
        <taxon>Metazoa</taxon>
        <taxon>Spiralia</taxon>
        <taxon>Lophotrochozoa</taxon>
        <taxon>Mollusca</taxon>
        <taxon>Gastropoda</taxon>
        <taxon>Heterobranchia</taxon>
        <taxon>Euthyneura</taxon>
        <taxon>Panpulmonata</taxon>
        <taxon>Eupulmonata</taxon>
        <taxon>Stylommatophora</taxon>
        <taxon>Helicina</taxon>
        <taxon>Arionoidea</taxon>
        <taxon>Arionidae</taxon>
        <taxon>Arion</taxon>
    </lineage>
</organism>
<feature type="glycosylation site" description="N-linked (GlcNAc...) asparagine" evidence="12">
    <location>
        <position position="190"/>
    </location>
</feature>
<keyword evidence="5 14" id="KW-1133">Transmembrane helix</keyword>
<feature type="binding site" evidence="10">
    <location>
        <begin position="300"/>
        <end position="302"/>
    </location>
    <ligand>
        <name>ATP</name>
        <dbReference type="ChEBI" id="CHEBI:30616"/>
        <note>ligand shared between two neighboring subunits of the homotrimer</note>
    </ligand>
</feature>
<dbReference type="GO" id="GO:0004931">
    <property type="term" value="F:extracellularly ATP-gated monoatomic cation channel activity"/>
    <property type="evidence" value="ECO:0007669"/>
    <property type="project" value="InterPro"/>
</dbReference>
<evidence type="ECO:0000256" key="11">
    <source>
        <dbReference type="PIRSR" id="PIRSR005713-2"/>
    </source>
</evidence>
<feature type="transmembrane region" description="Helical" evidence="14">
    <location>
        <begin position="350"/>
        <end position="372"/>
    </location>
</feature>
<comment type="subcellular location">
    <subcellularLocation>
        <location evidence="1">Endomembrane system</location>
    </subcellularLocation>
</comment>
<keyword evidence="7 14" id="KW-0472">Membrane</keyword>
<feature type="disulfide bond" evidence="11">
    <location>
        <begin position="270"/>
        <end position="279"/>
    </location>
</feature>